<keyword evidence="1" id="KW-0472">Membrane</keyword>
<keyword evidence="3" id="KW-1185">Reference proteome</keyword>
<protein>
    <submittedName>
        <fullName evidence="2">Uncharacterized protein</fullName>
    </submittedName>
</protein>
<keyword evidence="1" id="KW-0812">Transmembrane</keyword>
<accession>A0AAD9K6I2</accession>
<feature type="transmembrane region" description="Helical" evidence="1">
    <location>
        <begin position="7"/>
        <end position="28"/>
    </location>
</feature>
<dbReference type="EMBL" id="JAODUP010000044">
    <property type="protein sequence ID" value="KAK2165888.1"/>
    <property type="molecule type" value="Genomic_DNA"/>
</dbReference>
<comment type="caution">
    <text evidence="2">The sequence shown here is derived from an EMBL/GenBank/DDBJ whole genome shotgun (WGS) entry which is preliminary data.</text>
</comment>
<dbReference type="Proteomes" id="UP001208570">
    <property type="component" value="Unassembled WGS sequence"/>
</dbReference>
<sequence length="178" mass="20665">MALPVLLYIPNIIGYFRLLLMALSWLTYYDKPMMSFILYSVSLFLDFIWYIQIVLRFDVCIDVIGRGMLWSRLCDFGYLVACLEWLCFVCTHQLGSSWKSVSLQEPQLVKAVMANSRALCAVVEVSMYVKILFDTTTLPDIRLCNVVIIGSHMIWFIWSHIKYLISPEVNKSLNDNLK</sequence>
<name>A0AAD9K6I2_9ANNE</name>
<proteinExistence type="predicted"/>
<evidence type="ECO:0000313" key="2">
    <source>
        <dbReference type="EMBL" id="KAK2165888.1"/>
    </source>
</evidence>
<evidence type="ECO:0000256" key="1">
    <source>
        <dbReference type="SAM" id="Phobius"/>
    </source>
</evidence>
<gene>
    <name evidence="2" type="ORF">LSH36_44g01056</name>
</gene>
<dbReference type="AlphaFoldDB" id="A0AAD9K6I2"/>
<feature type="transmembrane region" description="Helical" evidence="1">
    <location>
        <begin position="34"/>
        <end position="55"/>
    </location>
</feature>
<keyword evidence="1" id="KW-1133">Transmembrane helix</keyword>
<evidence type="ECO:0000313" key="3">
    <source>
        <dbReference type="Proteomes" id="UP001208570"/>
    </source>
</evidence>
<organism evidence="2 3">
    <name type="scientific">Paralvinella palmiformis</name>
    <dbReference type="NCBI Taxonomy" id="53620"/>
    <lineage>
        <taxon>Eukaryota</taxon>
        <taxon>Metazoa</taxon>
        <taxon>Spiralia</taxon>
        <taxon>Lophotrochozoa</taxon>
        <taxon>Annelida</taxon>
        <taxon>Polychaeta</taxon>
        <taxon>Sedentaria</taxon>
        <taxon>Canalipalpata</taxon>
        <taxon>Terebellida</taxon>
        <taxon>Terebelliformia</taxon>
        <taxon>Alvinellidae</taxon>
        <taxon>Paralvinella</taxon>
    </lineage>
</organism>
<reference evidence="2" key="1">
    <citation type="journal article" date="2023" name="Mol. Biol. Evol.">
        <title>Third-Generation Sequencing Reveals the Adaptive Role of the Epigenome in Three Deep-Sea Polychaetes.</title>
        <authorList>
            <person name="Perez M."/>
            <person name="Aroh O."/>
            <person name="Sun Y."/>
            <person name="Lan Y."/>
            <person name="Juniper S.K."/>
            <person name="Young C.R."/>
            <person name="Angers B."/>
            <person name="Qian P.Y."/>
        </authorList>
    </citation>
    <scope>NUCLEOTIDE SEQUENCE</scope>
    <source>
        <strain evidence="2">P08H-3</strain>
    </source>
</reference>